<dbReference type="InterPro" id="IPR001451">
    <property type="entry name" value="Hexapep"/>
</dbReference>
<dbReference type="Pfam" id="PF00132">
    <property type="entry name" value="Hexapep"/>
    <property type="match status" value="1"/>
</dbReference>
<dbReference type="CDD" id="cd03352">
    <property type="entry name" value="LbH_LpxD"/>
    <property type="match status" value="1"/>
</dbReference>
<proteinExistence type="inferred from homology"/>
<name>A0ABT3WEV3_9PROT</name>
<reference evidence="9" key="1">
    <citation type="submission" date="2022-07" db="EMBL/GenBank/DDBJ databases">
        <title>Bombella genomes.</title>
        <authorList>
            <person name="Harer L."/>
            <person name="Styblova S."/>
            <person name="Ehrmann M."/>
        </authorList>
    </citation>
    <scope>NUCLEOTIDE SEQUENCE</scope>
    <source>
        <strain evidence="9">TMW 2.2543</strain>
    </source>
</reference>
<evidence type="ECO:0000256" key="3">
    <source>
        <dbReference type="ARBA" id="ARBA00022679"/>
    </source>
</evidence>
<organism evidence="9 10">
    <name type="scientific">Bombella pluederhausensis</name>
    <dbReference type="NCBI Taxonomy" id="2967336"/>
    <lineage>
        <taxon>Bacteria</taxon>
        <taxon>Pseudomonadati</taxon>
        <taxon>Pseudomonadota</taxon>
        <taxon>Alphaproteobacteria</taxon>
        <taxon>Acetobacterales</taxon>
        <taxon>Acetobacteraceae</taxon>
        <taxon>Bombella</taxon>
    </lineage>
</organism>
<evidence type="ECO:0000256" key="4">
    <source>
        <dbReference type="ARBA" id="ARBA00022737"/>
    </source>
</evidence>
<evidence type="ECO:0000313" key="10">
    <source>
        <dbReference type="Proteomes" id="UP001165576"/>
    </source>
</evidence>
<comment type="caution">
    <text evidence="9">The sequence shown here is derived from an EMBL/GenBank/DDBJ whole genome shotgun (WGS) entry which is preliminary data.</text>
</comment>
<evidence type="ECO:0000313" key="9">
    <source>
        <dbReference type="EMBL" id="MCX5617393.1"/>
    </source>
</evidence>
<keyword evidence="2 7" id="KW-0441">Lipid A biosynthesis</keyword>
<evidence type="ECO:0000256" key="1">
    <source>
        <dbReference type="ARBA" id="ARBA00022516"/>
    </source>
</evidence>
<feature type="domain" description="UDP-3-O-[3-hydroxymyristoyl] glucosamine N-acyltransferase non-repeat region" evidence="8">
    <location>
        <begin position="47"/>
        <end position="112"/>
    </location>
</feature>
<dbReference type="EC" id="2.3.1.191" evidence="7"/>
<dbReference type="InterPro" id="IPR011004">
    <property type="entry name" value="Trimer_LpxA-like_sf"/>
</dbReference>
<evidence type="ECO:0000259" key="8">
    <source>
        <dbReference type="Pfam" id="PF04613"/>
    </source>
</evidence>
<comment type="subunit">
    <text evidence="7">Homotrimer.</text>
</comment>
<dbReference type="RefSeq" id="WP_266115885.1">
    <property type="nucleotide sequence ID" value="NZ_JANIDY010000001.1"/>
</dbReference>
<dbReference type="Proteomes" id="UP001165576">
    <property type="component" value="Unassembled WGS sequence"/>
</dbReference>
<dbReference type="Gene3D" id="3.40.1390.10">
    <property type="entry name" value="MurE/MurF, N-terminal domain"/>
    <property type="match status" value="1"/>
</dbReference>
<keyword evidence="10" id="KW-1185">Reference proteome</keyword>
<comment type="similarity">
    <text evidence="7">Belongs to the transferase hexapeptide repeat family. LpxD subfamily.</text>
</comment>
<dbReference type="Pfam" id="PF04613">
    <property type="entry name" value="LpxD"/>
    <property type="match status" value="1"/>
</dbReference>
<dbReference type="PANTHER" id="PTHR43378">
    <property type="entry name" value="UDP-3-O-ACYLGLUCOSAMINE N-ACYLTRANSFERASE"/>
    <property type="match status" value="1"/>
</dbReference>
<comment type="function">
    <text evidence="7">Catalyzes the N-acylation of UDP-3-O-acylglucosamine using 3-hydroxyacyl-ACP as the acyl donor. Is involved in the biosynthesis of lipid A, a phosphorylated glycolipid that anchors the lipopolysaccharide to the outer membrane of the cell.</text>
</comment>
<accession>A0ABT3WEV3</accession>
<comment type="pathway">
    <text evidence="7">Bacterial outer membrane biogenesis; LPS lipid A biosynthesis.</text>
</comment>
<keyword evidence="5 7" id="KW-0443">Lipid metabolism</keyword>
<dbReference type="SUPFAM" id="SSF51161">
    <property type="entry name" value="Trimeric LpxA-like enzymes"/>
    <property type="match status" value="1"/>
</dbReference>
<comment type="catalytic activity">
    <reaction evidence="7">
        <text>a UDP-3-O-[(3R)-3-hydroxyacyl]-alpha-D-glucosamine + a (3R)-hydroxyacyl-[ACP] = a UDP-2-N,3-O-bis[(3R)-3-hydroxyacyl]-alpha-D-glucosamine + holo-[ACP] + H(+)</text>
        <dbReference type="Rhea" id="RHEA:53836"/>
        <dbReference type="Rhea" id="RHEA-COMP:9685"/>
        <dbReference type="Rhea" id="RHEA-COMP:9945"/>
        <dbReference type="ChEBI" id="CHEBI:15378"/>
        <dbReference type="ChEBI" id="CHEBI:64479"/>
        <dbReference type="ChEBI" id="CHEBI:78827"/>
        <dbReference type="ChEBI" id="CHEBI:137740"/>
        <dbReference type="ChEBI" id="CHEBI:137748"/>
        <dbReference type="EC" id="2.3.1.191"/>
    </reaction>
</comment>
<gene>
    <name evidence="7 9" type="primary">lpxD</name>
    <name evidence="9" type="ORF">NQF86_01715</name>
</gene>
<evidence type="ECO:0000256" key="5">
    <source>
        <dbReference type="ARBA" id="ARBA00023098"/>
    </source>
</evidence>
<dbReference type="Gene3D" id="2.160.10.10">
    <property type="entry name" value="Hexapeptide repeat proteins"/>
    <property type="match status" value="1"/>
</dbReference>
<sequence length="347" mass="36495">MSADQQQDQLPGDSRFFKRSGPFALKRLLEATGAEAVGNADAETLFEGVAPLHAAGPRHVSFLDNRRYLSLLQETGAGAVILGPAFADKVPEGCTALVSREPYLAWSRVARLFHPLSPAQEKRHPTAVIGENVTIGRQVEIGPFAVIGDGAQIGDGCVIGAHAMLGDHVVLGAGCRIGAHVTLSHALLGERVVLYPGARIGQDGFGFAVGSEGFETVPQLGRVILEDGVEIGANSTIDRGSMRDTVIGAGTRIDNLVQIGHNARLGRCCIVVSQAGVSGSTEIEDFVTIAAQAGLIGHIHIGRKARIGAQCGVMNDVEAGADVIGSPAMPFREFFRNVATLRKLSRK</sequence>
<protein>
    <recommendedName>
        <fullName evidence="7">UDP-3-O-acylglucosamine N-acyltransferase</fullName>
        <ecNumber evidence="7">2.3.1.191</ecNumber>
    </recommendedName>
</protein>
<dbReference type="GO" id="GO:0103118">
    <property type="term" value="F:UDP-3-O-[(3R)-3-hydroxyacyl]-glucosamine N-acyltransferase activity"/>
    <property type="evidence" value="ECO:0007669"/>
    <property type="project" value="UniProtKB-EC"/>
</dbReference>
<feature type="active site" description="Proton acceptor" evidence="7">
    <location>
        <position position="261"/>
    </location>
</feature>
<evidence type="ECO:0000256" key="7">
    <source>
        <dbReference type="HAMAP-Rule" id="MF_00523"/>
    </source>
</evidence>
<evidence type="ECO:0000256" key="2">
    <source>
        <dbReference type="ARBA" id="ARBA00022556"/>
    </source>
</evidence>
<dbReference type="InterPro" id="IPR007691">
    <property type="entry name" value="LpxD"/>
</dbReference>
<dbReference type="PANTHER" id="PTHR43378:SF2">
    <property type="entry name" value="UDP-3-O-ACYLGLUCOSAMINE N-ACYLTRANSFERASE 1, MITOCHONDRIAL-RELATED"/>
    <property type="match status" value="1"/>
</dbReference>
<keyword evidence="6 7" id="KW-0012">Acyltransferase</keyword>
<keyword evidence="4 7" id="KW-0677">Repeat</keyword>
<evidence type="ECO:0000256" key="6">
    <source>
        <dbReference type="ARBA" id="ARBA00023315"/>
    </source>
</evidence>
<dbReference type="InterPro" id="IPR020573">
    <property type="entry name" value="UDP_GlcNAc_AcTrfase_non-rep"/>
</dbReference>
<dbReference type="HAMAP" id="MF_00523">
    <property type="entry name" value="LpxD"/>
    <property type="match status" value="1"/>
</dbReference>
<dbReference type="NCBIfam" id="NF002060">
    <property type="entry name" value="PRK00892.1"/>
    <property type="match status" value="1"/>
</dbReference>
<keyword evidence="3 7" id="KW-0808">Transferase</keyword>
<dbReference type="EMBL" id="JANIDY010000001">
    <property type="protein sequence ID" value="MCX5617393.1"/>
    <property type="molecule type" value="Genomic_DNA"/>
</dbReference>
<keyword evidence="1 7" id="KW-0444">Lipid biosynthesis</keyword>
<dbReference type="NCBIfam" id="TIGR01853">
    <property type="entry name" value="lipid_A_lpxD"/>
    <property type="match status" value="1"/>
</dbReference>